<dbReference type="GO" id="GO:0033615">
    <property type="term" value="P:mitochondrial proton-transporting ATP synthase complex assembly"/>
    <property type="evidence" value="ECO:0007669"/>
    <property type="project" value="TreeGrafter"/>
</dbReference>
<evidence type="ECO:0000256" key="2">
    <source>
        <dbReference type="SAM" id="Phobius"/>
    </source>
</evidence>
<evidence type="ECO:0000313" key="4">
    <source>
        <dbReference type="WBParaSite" id="DME_0000566701-mRNA-1"/>
    </source>
</evidence>
<organism evidence="3 4">
    <name type="scientific">Dracunculus medinensis</name>
    <name type="common">Guinea worm</name>
    <dbReference type="NCBI Taxonomy" id="318479"/>
    <lineage>
        <taxon>Eukaryota</taxon>
        <taxon>Metazoa</taxon>
        <taxon>Ecdysozoa</taxon>
        <taxon>Nematoda</taxon>
        <taxon>Chromadorea</taxon>
        <taxon>Rhabditida</taxon>
        <taxon>Spirurina</taxon>
        <taxon>Dracunculoidea</taxon>
        <taxon>Dracunculidae</taxon>
        <taxon>Dracunculus</taxon>
    </lineage>
</organism>
<protein>
    <submittedName>
        <fullName evidence="4">PH domain-containing protein</fullName>
    </submittedName>
</protein>
<dbReference type="InterPro" id="IPR045325">
    <property type="entry name" value="TMEM70/TMEM186/TMEM223"/>
</dbReference>
<dbReference type="Proteomes" id="UP000038040">
    <property type="component" value="Unplaced"/>
</dbReference>
<dbReference type="PANTHER" id="PTHR13281">
    <property type="entry name" value="TRANSMEMBRANE PROTEIN 70, MITOCHONDRIAL"/>
    <property type="match status" value="1"/>
</dbReference>
<reference evidence="4" key="1">
    <citation type="submission" date="2017-02" db="UniProtKB">
        <authorList>
            <consortium name="WormBaseParasite"/>
        </authorList>
    </citation>
    <scope>IDENTIFICATION</scope>
</reference>
<feature type="transmembrane region" description="Helical" evidence="2">
    <location>
        <begin position="48"/>
        <end position="69"/>
    </location>
</feature>
<sequence>LPKAFAPLKSISVDDLGPSIMYRIENGKCSPANPTHLTMKKGVVSAKFLSLSSSALGLFMVPVLSQYLWDAAVEEPAVMTFVIVSNAIFIVLSLTPLLLQFLVKRFVVDIRYNADTKVFTTIHYGFFLNKNALRFRIEDLIDANEVMKKSKVHFPLATAFVYGRPLLLSLDEKSYTNIDIFRKLTKNIDIPPHSD</sequence>
<comment type="similarity">
    <text evidence="1">Belongs to the TMEM70 family.</text>
</comment>
<evidence type="ECO:0000313" key="3">
    <source>
        <dbReference type="Proteomes" id="UP000038040"/>
    </source>
</evidence>
<accession>A0A0N4UE78</accession>
<dbReference type="AlphaFoldDB" id="A0A0N4UE78"/>
<proteinExistence type="inferred from homology"/>
<dbReference type="PANTHER" id="PTHR13281:SF0">
    <property type="entry name" value="TRANSMEMBRANE PROTEIN 70, MITOCHONDRIAL"/>
    <property type="match status" value="1"/>
</dbReference>
<dbReference type="InterPro" id="IPR009724">
    <property type="entry name" value="TMEM70"/>
</dbReference>
<dbReference type="Pfam" id="PF06979">
    <property type="entry name" value="TMEM70"/>
    <property type="match status" value="1"/>
</dbReference>
<keyword evidence="2" id="KW-0472">Membrane</keyword>
<keyword evidence="2" id="KW-0812">Transmembrane</keyword>
<dbReference type="GO" id="GO:0031966">
    <property type="term" value="C:mitochondrial membrane"/>
    <property type="evidence" value="ECO:0007669"/>
    <property type="project" value="TreeGrafter"/>
</dbReference>
<keyword evidence="2" id="KW-1133">Transmembrane helix</keyword>
<name>A0A0N4UE78_DRAME</name>
<dbReference type="WBParaSite" id="DME_0000566701-mRNA-1">
    <property type="protein sequence ID" value="DME_0000566701-mRNA-1"/>
    <property type="gene ID" value="DME_0000566701"/>
</dbReference>
<evidence type="ECO:0000256" key="1">
    <source>
        <dbReference type="ARBA" id="ARBA00005280"/>
    </source>
</evidence>
<feature type="transmembrane region" description="Helical" evidence="2">
    <location>
        <begin position="81"/>
        <end position="103"/>
    </location>
</feature>